<protein>
    <submittedName>
        <fullName evidence="1">DUF1853 family protein</fullName>
    </submittedName>
</protein>
<dbReference type="OrthoDB" id="1466769at2"/>
<evidence type="ECO:0000313" key="2">
    <source>
        <dbReference type="Proteomes" id="UP000292372"/>
    </source>
</evidence>
<gene>
    <name evidence="1" type="ORF">EYD46_11170</name>
</gene>
<dbReference type="Pfam" id="PF08907">
    <property type="entry name" value="DUF1853"/>
    <property type="match status" value="1"/>
</dbReference>
<dbReference type="InterPro" id="IPR015003">
    <property type="entry name" value="DUF1853"/>
</dbReference>
<reference evidence="1 2" key="1">
    <citation type="journal article" date="2015" name="Int. J. Syst. Evol. Microbiol.">
        <title>Hyunsoonleella pacifica sp. nov., isolated from seawater of South Pacific Gyre.</title>
        <authorList>
            <person name="Gao X."/>
            <person name="Zhang Z."/>
            <person name="Dai X."/>
            <person name="Zhang X.H."/>
        </authorList>
    </citation>
    <scope>NUCLEOTIDE SEQUENCE [LARGE SCALE GENOMIC DNA]</scope>
    <source>
        <strain evidence="1 2">SW033</strain>
    </source>
</reference>
<dbReference type="Proteomes" id="UP000292372">
    <property type="component" value="Unassembled WGS sequence"/>
</dbReference>
<keyword evidence="2" id="KW-1185">Reference proteome</keyword>
<organism evidence="1 2">
    <name type="scientific">Hyunsoonleella pacifica</name>
    <dbReference type="NCBI Taxonomy" id="1080224"/>
    <lineage>
        <taxon>Bacteria</taxon>
        <taxon>Pseudomonadati</taxon>
        <taxon>Bacteroidota</taxon>
        <taxon>Flavobacteriia</taxon>
        <taxon>Flavobacteriales</taxon>
        <taxon>Flavobacteriaceae</taxon>
    </lineage>
</organism>
<sequence>MYRTISIQKRYEGFLNTSYLWHNNAVFDLKQFEISSKTNKINIAIDEQLRLGKYVERLVSFELEQQAGISIIAENIQIQKDKTTLGELDCLLLRDNTPIHLEVIYKFYLFDDSAGNSEIEHFIGPNRKDSLIEKLNKLKDKQLPLLFSDVCKPYLEELGLQTSSITQYVYFKAQLFLPFSNQNRTLNTLNTSCISGYYLNKKQLLQLIDCKFHIPNKKDWLVIPYTDIDWLNFDDFIFNTKDYLAKEVSILSWVKFKNGEIKKMFLVWW</sequence>
<dbReference type="AlphaFoldDB" id="A0A4Q9FN46"/>
<comment type="caution">
    <text evidence="1">The sequence shown here is derived from an EMBL/GenBank/DDBJ whole genome shotgun (WGS) entry which is preliminary data.</text>
</comment>
<dbReference type="EMBL" id="SIRS01000004">
    <property type="protein sequence ID" value="TBN15677.1"/>
    <property type="molecule type" value="Genomic_DNA"/>
</dbReference>
<evidence type="ECO:0000313" key="1">
    <source>
        <dbReference type="EMBL" id="TBN15677.1"/>
    </source>
</evidence>
<accession>A0A4Q9FN46</accession>
<name>A0A4Q9FN46_9FLAO</name>
<proteinExistence type="predicted"/>